<organism evidence="1 2">
    <name type="scientific">Paracoccidioides brasiliensis</name>
    <dbReference type="NCBI Taxonomy" id="121759"/>
    <lineage>
        <taxon>Eukaryota</taxon>
        <taxon>Fungi</taxon>
        <taxon>Dikarya</taxon>
        <taxon>Ascomycota</taxon>
        <taxon>Pezizomycotina</taxon>
        <taxon>Eurotiomycetes</taxon>
        <taxon>Eurotiomycetidae</taxon>
        <taxon>Onygenales</taxon>
        <taxon>Ajellomycetaceae</taxon>
        <taxon>Paracoccidioides</taxon>
    </lineage>
</organism>
<reference evidence="1 2" key="1">
    <citation type="submission" date="2016-06" db="EMBL/GenBank/DDBJ databases">
        <authorList>
            <person name="Kjaerup R.B."/>
            <person name="Dalgaard T.S."/>
            <person name="Juul-Madsen H.R."/>
        </authorList>
    </citation>
    <scope>NUCLEOTIDE SEQUENCE [LARGE SCALE GENOMIC DNA]</scope>
    <source>
        <strain evidence="1 2">Pb300</strain>
    </source>
</reference>
<gene>
    <name evidence="1" type="ORF">ACO22_02677</name>
</gene>
<sequence length="45" mass="5191">MGVNIKNYTNFRKDVLAMTMTAEELPACKKILDQPYLPENSIMEE</sequence>
<dbReference type="EMBL" id="LZYO01000085">
    <property type="protein sequence ID" value="ODH37035.1"/>
    <property type="molecule type" value="Genomic_DNA"/>
</dbReference>
<comment type="caution">
    <text evidence="1">The sequence shown here is derived from an EMBL/GenBank/DDBJ whole genome shotgun (WGS) entry which is preliminary data.</text>
</comment>
<protein>
    <submittedName>
        <fullName evidence="1">Uncharacterized protein</fullName>
    </submittedName>
</protein>
<dbReference type="AlphaFoldDB" id="A0A1D2JI30"/>
<name>A0A1D2JI30_PARBR</name>
<proteinExistence type="predicted"/>
<evidence type="ECO:0000313" key="1">
    <source>
        <dbReference type="EMBL" id="ODH37035.1"/>
    </source>
</evidence>
<evidence type="ECO:0000313" key="2">
    <source>
        <dbReference type="Proteomes" id="UP000242814"/>
    </source>
</evidence>
<accession>A0A1D2JI30</accession>
<dbReference type="Proteomes" id="UP000242814">
    <property type="component" value="Unassembled WGS sequence"/>
</dbReference>